<accession>A0ABN7W5K1</accession>
<feature type="region of interest" description="Disordered" evidence="1">
    <location>
        <begin position="19"/>
        <end position="39"/>
    </location>
</feature>
<proteinExistence type="predicted"/>
<name>A0ABN7W5K1_GIGMA</name>
<evidence type="ECO:0000313" key="2">
    <source>
        <dbReference type="EMBL" id="CAG8815578.1"/>
    </source>
</evidence>
<feature type="compositionally biased region" description="Basic and acidic residues" evidence="1">
    <location>
        <begin position="96"/>
        <end position="107"/>
    </location>
</feature>
<gene>
    <name evidence="2" type="ORF">GMARGA_LOCUS26329</name>
</gene>
<dbReference type="Proteomes" id="UP000789901">
    <property type="component" value="Unassembled WGS sequence"/>
</dbReference>
<evidence type="ECO:0000256" key="1">
    <source>
        <dbReference type="SAM" id="MobiDB-lite"/>
    </source>
</evidence>
<comment type="caution">
    <text evidence="2">The sequence shown here is derived from an EMBL/GenBank/DDBJ whole genome shotgun (WGS) entry which is preliminary data.</text>
</comment>
<reference evidence="2 3" key="1">
    <citation type="submission" date="2021-06" db="EMBL/GenBank/DDBJ databases">
        <authorList>
            <person name="Kallberg Y."/>
            <person name="Tangrot J."/>
            <person name="Rosling A."/>
        </authorList>
    </citation>
    <scope>NUCLEOTIDE SEQUENCE [LARGE SCALE GENOMIC DNA]</scope>
    <source>
        <strain evidence="2 3">120-4 pot B 10/14</strain>
    </source>
</reference>
<organism evidence="2 3">
    <name type="scientific">Gigaspora margarita</name>
    <dbReference type="NCBI Taxonomy" id="4874"/>
    <lineage>
        <taxon>Eukaryota</taxon>
        <taxon>Fungi</taxon>
        <taxon>Fungi incertae sedis</taxon>
        <taxon>Mucoromycota</taxon>
        <taxon>Glomeromycotina</taxon>
        <taxon>Glomeromycetes</taxon>
        <taxon>Diversisporales</taxon>
        <taxon>Gigasporaceae</taxon>
        <taxon>Gigaspora</taxon>
    </lineage>
</organism>
<protein>
    <submittedName>
        <fullName evidence="2">4677_t:CDS:1</fullName>
    </submittedName>
</protein>
<keyword evidence="3" id="KW-1185">Reference proteome</keyword>
<feature type="non-terminal residue" evidence="2">
    <location>
        <position position="107"/>
    </location>
</feature>
<sequence>MDLPDISIGILPVNVSRNKASIASSERKGSSKSARQPDSSVIIELNGSIVENGFLDQLSGKKQKKYTGALIKNGNGSDEAKSIVITPPSSHPHIGHYREYRRQTTEE</sequence>
<feature type="region of interest" description="Disordered" evidence="1">
    <location>
        <begin position="73"/>
        <end position="107"/>
    </location>
</feature>
<dbReference type="EMBL" id="CAJVQB010030446">
    <property type="protein sequence ID" value="CAG8815578.1"/>
    <property type="molecule type" value="Genomic_DNA"/>
</dbReference>
<evidence type="ECO:0000313" key="3">
    <source>
        <dbReference type="Proteomes" id="UP000789901"/>
    </source>
</evidence>